<proteinExistence type="predicted"/>
<accession>A0A4R4ULH3</accession>
<organism evidence="2 3">
    <name type="scientific">Nonomuraea deserti</name>
    <dbReference type="NCBI Taxonomy" id="1848322"/>
    <lineage>
        <taxon>Bacteria</taxon>
        <taxon>Bacillati</taxon>
        <taxon>Actinomycetota</taxon>
        <taxon>Actinomycetes</taxon>
        <taxon>Streptosporangiales</taxon>
        <taxon>Streptosporangiaceae</taxon>
        <taxon>Nonomuraea</taxon>
    </lineage>
</organism>
<keyword evidence="1" id="KW-0732">Signal</keyword>
<dbReference type="AlphaFoldDB" id="A0A4R4ULH3"/>
<evidence type="ECO:0000313" key="2">
    <source>
        <dbReference type="EMBL" id="TDC89283.1"/>
    </source>
</evidence>
<comment type="caution">
    <text evidence="2">The sequence shown here is derived from an EMBL/GenBank/DDBJ whole genome shotgun (WGS) entry which is preliminary data.</text>
</comment>
<reference evidence="2 3" key="1">
    <citation type="submission" date="2019-03" db="EMBL/GenBank/DDBJ databases">
        <title>Draft genome sequences of novel Actinobacteria.</title>
        <authorList>
            <person name="Sahin N."/>
            <person name="Ay H."/>
            <person name="Saygin H."/>
        </authorList>
    </citation>
    <scope>NUCLEOTIDE SEQUENCE [LARGE SCALE GENOMIC DNA]</scope>
    <source>
        <strain evidence="2 3">KC310</strain>
    </source>
</reference>
<dbReference type="EMBL" id="SMKO01000233">
    <property type="protein sequence ID" value="TDC89283.1"/>
    <property type="molecule type" value="Genomic_DNA"/>
</dbReference>
<dbReference type="Proteomes" id="UP000295258">
    <property type="component" value="Unassembled WGS sequence"/>
</dbReference>
<protein>
    <submittedName>
        <fullName evidence="2">Uncharacterized protein</fullName>
    </submittedName>
</protein>
<gene>
    <name evidence="2" type="ORF">E1292_44655</name>
</gene>
<sequence>MNMLTRLAALCFLSLAVLLPVTAVSARTVNSPMCPVKGPAGGEYVKTVYQWPPYDVYQVRHKEVRVYCY</sequence>
<feature type="chain" id="PRO_5039026154" evidence="1">
    <location>
        <begin position="27"/>
        <end position="69"/>
    </location>
</feature>
<evidence type="ECO:0000313" key="3">
    <source>
        <dbReference type="Proteomes" id="UP000295258"/>
    </source>
</evidence>
<keyword evidence="3" id="KW-1185">Reference proteome</keyword>
<evidence type="ECO:0000256" key="1">
    <source>
        <dbReference type="SAM" id="SignalP"/>
    </source>
</evidence>
<feature type="signal peptide" evidence="1">
    <location>
        <begin position="1"/>
        <end position="26"/>
    </location>
</feature>
<name>A0A4R4ULH3_9ACTN</name>